<feature type="region of interest" description="Disordered" evidence="1">
    <location>
        <begin position="1"/>
        <end position="30"/>
    </location>
</feature>
<dbReference type="AlphaFoldDB" id="A0A2R8AP45"/>
<sequence length="260" mass="27977">MSSLTTRGLSSAGLAPTTYPNQRPDARDARPAMVMRKYQVLALGSNGDILEKQVVAPAVPMFEDAAGAFARGTLITTDRGPVAVEDLLPGDMVETDRGPEPIAWIGSTVFVPGAGGASTHLTSLTRVTSEAFGMNKPMSHILLGPASRMVVRREALKSLIGRASVLVPTIDFQDGDRVFAVTPPSSVQLYHIALKRHGLIMVGSLGFESYHPGRNAATELGQNMRSLFLSMFPHIEALDDFGELTYTRTTREVIDNLVTI</sequence>
<reference evidence="4" key="1">
    <citation type="submission" date="2018-03" db="EMBL/GenBank/DDBJ databases">
        <authorList>
            <person name="Rodrigo-Torres L."/>
            <person name="Arahal R. D."/>
            <person name="Lucena T."/>
        </authorList>
    </citation>
    <scope>NUCLEOTIDE SEQUENCE [LARGE SCALE GENOMIC DNA]</scope>
    <source>
        <strain evidence="4">CECT 8871</strain>
    </source>
</reference>
<proteinExistence type="predicted"/>
<dbReference type="RefSeq" id="WP_245897743.1">
    <property type="nucleotide sequence ID" value="NZ_OMOJ01000001.1"/>
</dbReference>
<dbReference type="Pfam" id="PF13403">
    <property type="entry name" value="Hint_2"/>
    <property type="match status" value="1"/>
</dbReference>
<organism evidence="3 4">
    <name type="scientific">Pseudoprimorskyibacter insulae</name>
    <dbReference type="NCBI Taxonomy" id="1695997"/>
    <lineage>
        <taxon>Bacteria</taxon>
        <taxon>Pseudomonadati</taxon>
        <taxon>Pseudomonadota</taxon>
        <taxon>Alphaproteobacteria</taxon>
        <taxon>Rhodobacterales</taxon>
        <taxon>Paracoccaceae</taxon>
        <taxon>Pseudoprimorskyibacter</taxon>
    </lineage>
</organism>
<gene>
    <name evidence="3" type="ORF">PRI8871_00223</name>
</gene>
<evidence type="ECO:0000259" key="2">
    <source>
        <dbReference type="Pfam" id="PF13403"/>
    </source>
</evidence>
<dbReference type="EMBL" id="OMOJ01000001">
    <property type="protein sequence ID" value="SPF77639.1"/>
    <property type="molecule type" value="Genomic_DNA"/>
</dbReference>
<protein>
    <recommendedName>
        <fullName evidence="2">Hedgehog/Intein (Hint) domain-containing protein</fullName>
    </recommendedName>
</protein>
<dbReference type="InterPro" id="IPR028992">
    <property type="entry name" value="Hedgehog/Intein_dom"/>
</dbReference>
<accession>A0A2R8AP45</accession>
<evidence type="ECO:0000313" key="4">
    <source>
        <dbReference type="Proteomes" id="UP000244904"/>
    </source>
</evidence>
<dbReference type="Proteomes" id="UP000244904">
    <property type="component" value="Unassembled WGS sequence"/>
</dbReference>
<keyword evidence="4" id="KW-1185">Reference proteome</keyword>
<feature type="domain" description="Hedgehog/Intein (Hint)" evidence="2">
    <location>
        <begin position="68"/>
        <end position="213"/>
    </location>
</feature>
<name>A0A2R8AP45_9RHOB</name>
<evidence type="ECO:0000313" key="3">
    <source>
        <dbReference type="EMBL" id="SPF77639.1"/>
    </source>
</evidence>
<evidence type="ECO:0000256" key="1">
    <source>
        <dbReference type="SAM" id="MobiDB-lite"/>
    </source>
</evidence>